<comment type="catalytic activity">
    <reaction evidence="12">
        <text>ATP + H2O = ADP + phosphate + H(+)</text>
        <dbReference type="Rhea" id="RHEA:13065"/>
        <dbReference type="ChEBI" id="CHEBI:15377"/>
        <dbReference type="ChEBI" id="CHEBI:15378"/>
        <dbReference type="ChEBI" id="CHEBI:30616"/>
        <dbReference type="ChEBI" id="CHEBI:43474"/>
        <dbReference type="ChEBI" id="CHEBI:456216"/>
        <dbReference type="EC" id="5.6.2.4"/>
    </reaction>
</comment>
<dbReference type="CDD" id="cd18807">
    <property type="entry name" value="SF1_C_UvrD"/>
    <property type="match status" value="2"/>
</dbReference>
<keyword evidence="2 15" id="KW-0547">Nucleotide-binding</keyword>
<feature type="region of interest" description="Disordered" evidence="16">
    <location>
        <begin position="823"/>
        <end position="848"/>
    </location>
</feature>
<dbReference type="InterPro" id="IPR013986">
    <property type="entry name" value="DExx_box_DNA_helicase_dom_sf"/>
</dbReference>
<dbReference type="GO" id="GO:0005524">
    <property type="term" value="F:ATP binding"/>
    <property type="evidence" value="ECO:0007669"/>
    <property type="project" value="UniProtKB-UniRule"/>
</dbReference>
<dbReference type="PANTHER" id="PTHR11070">
    <property type="entry name" value="UVRD / RECB / PCRA DNA HELICASE FAMILY MEMBER"/>
    <property type="match status" value="1"/>
</dbReference>
<dbReference type="GO" id="GO:0000725">
    <property type="term" value="P:recombinational repair"/>
    <property type="evidence" value="ECO:0007669"/>
    <property type="project" value="TreeGrafter"/>
</dbReference>
<dbReference type="FunFam" id="1.10.486.10:FF:000003">
    <property type="entry name" value="ATP-dependent DNA helicase"/>
    <property type="match status" value="1"/>
</dbReference>
<dbReference type="EMBL" id="CP045032">
    <property type="protein sequence ID" value="QFQ02916.1"/>
    <property type="molecule type" value="Genomic_DNA"/>
</dbReference>
<dbReference type="Gene3D" id="1.10.486.10">
    <property type="entry name" value="PCRA, domain 4"/>
    <property type="match status" value="1"/>
</dbReference>
<accession>A0A5J6Z7L4</accession>
<dbReference type="Gene3D" id="1.10.10.160">
    <property type="match status" value="1"/>
</dbReference>
<dbReference type="EC" id="5.6.2.4" evidence="11"/>
<keyword evidence="5 15" id="KW-0347">Helicase</keyword>
<dbReference type="Proteomes" id="UP000326711">
    <property type="component" value="Chromosome"/>
</dbReference>
<dbReference type="GO" id="GO:0016887">
    <property type="term" value="F:ATP hydrolysis activity"/>
    <property type="evidence" value="ECO:0007669"/>
    <property type="project" value="RHEA"/>
</dbReference>
<dbReference type="CDD" id="cd17932">
    <property type="entry name" value="DEXQc_UvrD"/>
    <property type="match status" value="1"/>
</dbReference>
<dbReference type="Pfam" id="PF13361">
    <property type="entry name" value="UvrD_C"/>
    <property type="match status" value="1"/>
</dbReference>
<evidence type="ECO:0000256" key="5">
    <source>
        <dbReference type="ARBA" id="ARBA00022806"/>
    </source>
</evidence>
<gene>
    <name evidence="19" type="primary">uvrD1</name>
    <name evidence="19" type="ORF">CUROG_07835</name>
</gene>
<keyword evidence="9" id="KW-0413">Isomerase</keyword>
<dbReference type="Pfam" id="PF00580">
    <property type="entry name" value="UvrD-helicase"/>
    <property type="match status" value="1"/>
</dbReference>
<evidence type="ECO:0000256" key="4">
    <source>
        <dbReference type="ARBA" id="ARBA00022801"/>
    </source>
</evidence>
<keyword evidence="7" id="KW-0238">DNA-binding</keyword>
<evidence type="ECO:0000256" key="11">
    <source>
        <dbReference type="ARBA" id="ARBA00034808"/>
    </source>
</evidence>
<dbReference type="FunFam" id="1.10.10.160:FF:000001">
    <property type="entry name" value="ATP-dependent DNA helicase"/>
    <property type="match status" value="1"/>
</dbReference>
<protein>
    <recommendedName>
        <fullName evidence="13">ATP-dependent DNA helicase UvrD1</fullName>
        <ecNumber evidence="11">5.6.2.4</ecNumber>
    </recommendedName>
    <alternativeName>
        <fullName evidence="14">DNA 3'-5' helicase UvrD1</fullName>
    </alternativeName>
</protein>
<dbReference type="Gene3D" id="3.40.50.300">
    <property type="entry name" value="P-loop containing nucleotide triphosphate hydrolases"/>
    <property type="match status" value="2"/>
</dbReference>
<dbReference type="KEGG" id="cuo:CUROG_07835"/>
<dbReference type="GO" id="GO:0043138">
    <property type="term" value="F:3'-5' DNA helicase activity"/>
    <property type="evidence" value="ECO:0007669"/>
    <property type="project" value="UniProtKB-EC"/>
</dbReference>
<evidence type="ECO:0000259" key="17">
    <source>
        <dbReference type="PROSITE" id="PS51198"/>
    </source>
</evidence>
<dbReference type="PANTHER" id="PTHR11070:SF2">
    <property type="entry name" value="ATP-DEPENDENT DNA HELICASE SRS2"/>
    <property type="match status" value="1"/>
</dbReference>
<dbReference type="PROSITE" id="PS51217">
    <property type="entry name" value="UVRD_HELICASE_CTER"/>
    <property type="match status" value="1"/>
</dbReference>
<comment type="catalytic activity">
    <reaction evidence="10">
        <text>Couples ATP hydrolysis with the unwinding of duplex DNA by translocating in the 3'-5' direction.</text>
        <dbReference type="EC" id="5.6.2.4"/>
    </reaction>
</comment>
<feature type="compositionally biased region" description="Basic and acidic residues" evidence="16">
    <location>
        <begin position="1"/>
        <end position="30"/>
    </location>
</feature>
<reference evidence="20" key="1">
    <citation type="submission" date="2019-10" db="EMBL/GenBank/DDBJ databases">
        <title>Complete genome sequence of Corynebacterium urogenitalis DSM 108747, isolated from the genital tract of a cow.</title>
        <authorList>
            <person name="Ruckert C."/>
            <person name="Ballas P."/>
            <person name="Wagener K."/>
            <person name="Drillich M."/>
            <person name="Kaempfer P."/>
            <person name="Busse H.-J."/>
            <person name="Ehling-Schulz M."/>
        </authorList>
    </citation>
    <scope>NUCLEOTIDE SEQUENCE [LARGE SCALE GENOMIC DNA]</scope>
    <source>
        <strain evidence="20">LMM 1652</strain>
    </source>
</reference>
<feature type="domain" description="UvrD-like helicase ATP-binding" evidence="17">
    <location>
        <begin position="103"/>
        <end position="388"/>
    </location>
</feature>
<evidence type="ECO:0000256" key="16">
    <source>
        <dbReference type="SAM" id="MobiDB-lite"/>
    </source>
</evidence>
<keyword evidence="6 15" id="KW-0067">ATP-binding</keyword>
<dbReference type="InterPro" id="IPR000212">
    <property type="entry name" value="DNA_helicase_UvrD/REP"/>
</dbReference>
<dbReference type="InterPro" id="IPR014017">
    <property type="entry name" value="DNA_helicase_UvrD-like_C"/>
</dbReference>
<evidence type="ECO:0000256" key="9">
    <source>
        <dbReference type="ARBA" id="ARBA00023235"/>
    </source>
</evidence>
<dbReference type="SUPFAM" id="SSF52540">
    <property type="entry name" value="P-loop containing nucleoside triphosphate hydrolases"/>
    <property type="match status" value="1"/>
</dbReference>
<keyword evidence="4 15" id="KW-0378">Hydrolase</keyword>
<comment type="similarity">
    <text evidence="1">Belongs to the helicase family. UvrD subfamily.</text>
</comment>
<dbReference type="GO" id="GO:0009314">
    <property type="term" value="P:response to radiation"/>
    <property type="evidence" value="ECO:0007669"/>
    <property type="project" value="UniProtKB-ARBA"/>
</dbReference>
<evidence type="ECO:0000256" key="13">
    <source>
        <dbReference type="ARBA" id="ARBA00067565"/>
    </source>
</evidence>
<feature type="compositionally biased region" description="Pro residues" evidence="16">
    <location>
        <begin position="41"/>
        <end position="54"/>
    </location>
</feature>
<keyword evidence="20" id="KW-1185">Reference proteome</keyword>
<dbReference type="PROSITE" id="PS51198">
    <property type="entry name" value="UVRD_HELICASE_ATP_BIND"/>
    <property type="match status" value="1"/>
</dbReference>
<evidence type="ECO:0000256" key="8">
    <source>
        <dbReference type="ARBA" id="ARBA00023204"/>
    </source>
</evidence>
<evidence type="ECO:0000256" key="2">
    <source>
        <dbReference type="ARBA" id="ARBA00022741"/>
    </source>
</evidence>
<keyword evidence="8" id="KW-0234">DNA repair</keyword>
<evidence type="ECO:0000256" key="10">
    <source>
        <dbReference type="ARBA" id="ARBA00034617"/>
    </source>
</evidence>
<organism evidence="19 20">
    <name type="scientific">Corynebacterium urogenitale</name>
    <dbReference type="NCBI Taxonomy" id="2487892"/>
    <lineage>
        <taxon>Bacteria</taxon>
        <taxon>Bacillati</taxon>
        <taxon>Actinomycetota</taxon>
        <taxon>Actinomycetes</taxon>
        <taxon>Mycobacteriales</taxon>
        <taxon>Corynebacteriaceae</taxon>
        <taxon>Corynebacterium</taxon>
    </lineage>
</organism>
<sequence>MGTLDTDRFTATTDRLRKDKAEEIMHHPEDQPNLFSDYPDMPLPEEPMDDVPPPPEEELPPEGYDALLATMHQPAPEASLTQGSRWRRTHEEQPQESGTDLLAGLNPQQKEAVQHRGTPLLIVAGAGSGKTSVLTRRIAYLLQHGVAPWEILAITFTNKAAAEMRERVMDLVGPQAERMWVSTFHSMCVRILRHNAHLAQGLNTNFTIYDSDDSKRLITMVIKDHDLDLKEFSPRGTLSVISNWKNELIGPDEALADAQRESNVHREKIATLYKSYQSRLRGANAVDFDDLIGEVVGLLRAHPEVADHYRRRFRHVLVDEYQDTNHAQYELVSTLVGTGEHMADLCVVGDADQSIYAFRGATIRNIEEFERDYPNAHTILLEQNYRSTQTILTAANAVIERNQGRRPKKLWTDLGQGQPIGGYVADNEHDEARFVAEQIDDLVDNEGFKYRDIAIMYRTNNASRALEDVLVRSGLPYKVVGGTRFYERREIRDVVAYLKVLDNPEDTIALRRIINTPRRGIGDRALAQVTVHAENQGISWAAALYDAAAGKVPLLSGRGKNAIGAFLEMMEGLREEVAQADMRASDGSSLGIPDLGKVVNTVLDMTGYKAELEKSNDPQDGSRLDNLNELVAVGHEFSQEAANLKAYAEMPGETGEGDLDVDALLSEGEAPLGSLQAFLERVSLVADADQIPVEEQDMITLMTLHTAKGLEFPVVFLTGWEDGQFPHMRALSEPTELAEERRLAYVGITRAKQRLFICRAVTRSGWGQAVNNPPSRFLGEVPDELWEWIREEPTFASAGVGGGWNTEGFGSSAGYGYNSQPLYRDGGRPKKKPAPAAPAARKGGKPLELEVGDRVNHDKYGLGTVKSVDRVGTHATAMIDFGGSGTVRLMLVGGLPMEKL</sequence>
<dbReference type="GO" id="GO:0005829">
    <property type="term" value="C:cytosol"/>
    <property type="evidence" value="ECO:0007669"/>
    <property type="project" value="TreeGrafter"/>
</dbReference>
<dbReference type="AlphaFoldDB" id="A0A5J6Z7L4"/>
<evidence type="ECO:0000259" key="18">
    <source>
        <dbReference type="PROSITE" id="PS51217"/>
    </source>
</evidence>
<proteinExistence type="inferred from homology"/>
<dbReference type="InterPro" id="IPR027417">
    <property type="entry name" value="P-loop_NTPase"/>
</dbReference>
<evidence type="ECO:0000256" key="6">
    <source>
        <dbReference type="ARBA" id="ARBA00022840"/>
    </source>
</evidence>
<dbReference type="GO" id="GO:0033202">
    <property type="term" value="C:DNA helicase complex"/>
    <property type="evidence" value="ECO:0007669"/>
    <property type="project" value="TreeGrafter"/>
</dbReference>
<dbReference type="GO" id="GO:0003677">
    <property type="term" value="F:DNA binding"/>
    <property type="evidence" value="ECO:0007669"/>
    <property type="project" value="UniProtKB-KW"/>
</dbReference>
<evidence type="ECO:0000256" key="7">
    <source>
        <dbReference type="ARBA" id="ARBA00023125"/>
    </source>
</evidence>
<evidence type="ECO:0000256" key="15">
    <source>
        <dbReference type="PROSITE-ProRule" id="PRU00560"/>
    </source>
</evidence>
<evidence type="ECO:0000256" key="12">
    <source>
        <dbReference type="ARBA" id="ARBA00048988"/>
    </source>
</evidence>
<evidence type="ECO:0000313" key="20">
    <source>
        <dbReference type="Proteomes" id="UP000326711"/>
    </source>
</evidence>
<name>A0A5J6Z7L4_9CORY</name>
<evidence type="ECO:0000256" key="3">
    <source>
        <dbReference type="ARBA" id="ARBA00022763"/>
    </source>
</evidence>
<feature type="region of interest" description="Disordered" evidence="16">
    <location>
        <begin position="76"/>
        <end position="101"/>
    </location>
</feature>
<evidence type="ECO:0000256" key="14">
    <source>
        <dbReference type="ARBA" id="ARBA00077374"/>
    </source>
</evidence>
<keyword evidence="3" id="KW-0227">DNA damage</keyword>
<feature type="binding site" evidence="15">
    <location>
        <begin position="124"/>
        <end position="131"/>
    </location>
    <ligand>
        <name>ATP</name>
        <dbReference type="ChEBI" id="CHEBI:30616"/>
    </ligand>
</feature>
<evidence type="ECO:0000256" key="1">
    <source>
        <dbReference type="ARBA" id="ARBA00009922"/>
    </source>
</evidence>
<dbReference type="InterPro" id="IPR014016">
    <property type="entry name" value="UvrD-like_ATP-bd"/>
</dbReference>
<evidence type="ECO:0000313" key="19">
    <source>
        <dbReference type="EMBL" id="QFQ02916.1"/>
    </source>
</evidence>
<feature type="domain" description="UvrD-like helicase C-terminal" evidence="18">
    <location>
        <begin position="389"/>
        <end position="709"/>
    </location>
</feature>
<feature type="region of interest" description="Disordered" evidence="16">
    <location>
        <begin position="1"/>
        <end position="61"/>
    </location>
</feature>